<reference evidence="1" key="1">
    <citation type="submission" date="2022-01" db="EMBL/GenBank/DDBJ databases">
        <authorList>
            <person name="Lagorce A."/>
        </authorList>
    </citation>
    <scope>NUCLEOTIDE SEQUENCE</scope>
    <source>
        <strain evidence="1">Th15_F1_A12</strain>
    </source>
</reference>
<dbReference type="EMBL" id="CAKMUD010000105">
    <property type="protein sequence ID" value="CAH1601655.1"/>
    <property type="molecule type" value="Genomic_DNA"/>
</dbReference>
<evidence type="ECO:0000313" key="1">
    <source>
        <dbReference type="EMBL" id="CAH1601655.1"/>
    </source>
</evidence>
<proteinExistence type="predicted"/>
<accession>A0AAU9QX42</accession>
<name>A0AAU9QX42_9VIBR</name>
<gene>
    <name evidence="1" type="ORF">THF1A12_50151</name>
</gene>
<dbReference type="RefSeq" id="WP_409589871.1">
    <property type="nucleotide sequence ID" value="NZ_CAKMTZ010000104.1"/>
</dbReference>
<dbReference type="Proteomes" id="UP001295462">
    <property type="component" value="Unassembled WGS sequence"/>
</dbReference>
<comment type="caution">
    <text evidence="1">The sequence shown here is derived from an EMBL/GenBank/DDBJ whole genome shotgun (WGS) entry which is preliminary data.</text>
</comment>
<organism evidence="1 2">
    <name type="scientific">Vibrio jasicida</name>
    <dbReference type="NCBI Taxonomy" id="766224"/>
    <lineage>
        <taxon>Bacteria</taxon>
        <taxon>Pseudomonadati</taxon>
        <taxon>Pseudomonadota</taxon>
        <taxon>Gammaproteobacteria</taxon>
        <taxon>Vibrionales</taxon>
        <taxon>Vibrionaceae</taxon>
        <taxon>Vibrio</taxon>
    </lineage>
</organism>
<sequence>MLLYNDLTQRITNAKFELIDDLSESRVLARLDKHERLKAVQKFCAFKFPGQSLMSI</sequence>
<evidence type="ECO:0000313" key="2">
    <source>
        <dbReference type="Proteomes" id="UP001295462"/>
    </source>
</evidence>
<protein>
    <submittedName>
        <fullName evidence="1">Uncharacterized protein</fullName>
    </submittedName>
</protein>
<dbReference type="AlphaFoldDB" id="A0AAU9QX42"/>